<dbReference type="Pfam" id="PF02257">
    <property type="entry name" value="RFX_DNA_binding"/>
    <property type="match status" value="1"/>
</dbReference>
<gene>
    <name evidence="4" type="ORF">RF11_10485</name>
</gene>
<evidence type="ECO:0000313" key="4">
    <source>
        <dbReference type="EMBL" id="KII61525.1"/>
    </source>
</evidence>
<reference evidence="4 5" key="1">
    <citation type="journal article" date="2014" name="Genome Biol. Evol.">
        <title>The genome of the myxosporean Thelohanellus kitauei shows adaptations to nutrient acquisition within its fish host.</title>
        <authorList>
            <person name="Yang Y."/>
            <person name="Xiong J."/>
            <person name="Zhou Z."/>
            <person name="Huo F."/>
            <person name="Miao W."/>
            <person name="Ran C."/>
            <person name="Liu Y."/>
            <person name="Zhang J."/>
            <person name="Feng J."/>
            <person name="Wang M."/>
            <person name="Wang M."/>
            <person name="Wang L."/>
            <person name="Yao B."/>
        </authorList>
    </citation>
    <scope>NUCLEOTIDE SEQUENCE [LARGE SCALE GENOMIC DNA]</scope>
    <source>
        <strain evidence="4">Wuqing</strain>
    </source>
</reference>
<dbReference type="OrthoDB" id="10056949at2759"/>
<dbReference type="Proteomes" id="UP000031668">
    <property type="component" value="Unassembled WGS sequence"/>
</dbReference>
<dbReference type="InterPro" id="IPR003150">
    <property type="entry name" value="DNA-bd_RFX"/>
</dbReference>
<keyword evidence="1" id="KW-0238">DNA-binding</keyword>
<dbReference type="InterPro" id="IPR036388">
    <property type="entry name" value="WH-like_DNA-bd_sf"/>
</dbReference>
<dbReference type="GO" id="GO:0000981">
    <property type="term" value="F:DNA-binding transcription factor activity, RNA polymerase II-specific"/>
    <property type="evidence" value="ECO:0007669"/>
    <property type="project" value="TreeGrafter"/>
</dbReference>
<evidence type="ECO:0000256" key="1">
    <source>
        <dbReference type="ARBA" id="ARBA00023125"/>
    </source>
</evidence>
<dbReference type="PROSITE" id="PS51526">
    <property type="entry name" value="RFX_DBD"/>
    <property type="match status" value="1"/>
</dbReference>
<dbReference type="PANTHER" id="PTHR12619:SF5">
    <property type="entry name" value="TRANSCRIPTION FACTOR RFX4"/>
    <property type="match status" value="1"/>
</dbReference>
<organism evidence="4 5">
    <name type="scientific">Thelohanellus kitauei</name>
    <name type="common">Myxosporean</name>
    <dbReference type="NCBI Taxonomy" id="669202"/>
    <lineage>
        <taxon>Eukaryota</taxon>
        <taxon>Metazoa</taxon>
        <taxon>Cnidaria</taxon>
        <taxon>Myxozoa</taxon>
        <taxon>Myxosporea</taxon>
        <taxon>Bivalvulida</taxon>
        <taxon>Platysporina</taxon>
        <taxon>Myxobolidae</taxon>
        <taxon>Thelohanellus</taxon>
    </lineage>
</organism>
<feature type="domain" description="RFX-type winged-helix" evidence="3">
    <location>
        <begin position="170"/>
        <end position="246"/>
    </location>
</feature>
<sequence>MELLYVISPRYTPFSDLGTPSVKSMRIVCQSRESDATCWNGVQIQSYPQLNDQASQNSHVISWTPVLQQPYIRPQIPNDEAIKKVVYMGNSLPDNNLSNYGIVYPSHTNTHSPLLFKLGYWNRAESEYISKDTDSNSASKSSQNQYMSPVLYSNHYYESTGKNLDVNQFPKRWLLMNFERVDEECTIARSTMYAYYVYACHERGEKPMNSAGLGKVIGSVFGRMKNRRLGARGDSRYHYLGIKVKDSSAILSVPICVMNQFLALCAKPTKNQSKNKSNKECNDSSNDTQESSDFICDFTNHRQELKNLEILESQSPQNFVKFIKTISNIKINTQMSNGDKCLDADYNKYTNIFRQMDILFSEYNTQIIGCFKELNRQKLYFTLQEFYTKDHIMQAKSEKNLPQVMNLKTCAEDENIYKFMIQHERKLYQILIEEFLGDIINDLPGTYIDEVLDHSCCIKNWFENYPQESKDLISPSLDLIREVVTVIGDYKEIQMMRKQNLISLLNRSHSVIKLYHVCSDRSWEKVLEDFHAKNELVFSQLHFMVKDFANFFFQLATMTVSNISKDWLNIIKSELVRLHNNYHFENLLFTFMIEWCTYQNVLHEYLKQNHHIDTNDCLLLHPMAMKVITYFMGKCKIFGESHFECDQM</sequence>
<comment type="caution">
    <text evidence="4">The sequence shown here is derived from an EMBL/GenBank/DDBJ whole genome shotgun (WGS) entry which is preliminary data.</text>
</comment>
<dbReference type="AlphaFoldDB" id="A0A0C2M3B3"/>
<evidence type="ECO:0000313" key="5">
    <source>
        <dbReference type="Proteomes" id="UP000031668"/>
    </source>
</evidence>
<name>A0A0C2M3B3_THEKT</name>
<dbReference type="InterPro" id="IPR036390">
    <property type="entry name" value="WH_DNA-bd_sf"/>
</dbReference>
<dbReference type="InterPro" id="IPR039779">
    <property type="entry name" value="RFX-like"/>
</dbReference>
<dbReference type="EMBL" id="JWZT01005334">
    <property type="protein sequence ID" value="KII61525.1"/>
    <property type="molecule type" value="Genomic_DNA"/>
</dbReference>
<accession>A0A0C2M3B3</accession>
<keyword evidence="5" id="KW-1185">Reference proteome</keyword>
<dbReference type="PANTHER" id="PTHR12619">
    <property type="entry name" value="RFX TRANSCRIPTION FACTOR FAMILY"/>
    <property type="match status" value="1"/>
</dbReference>
<dbReference type="SUPFAM" id="SSF46785">
    <property type="entry name" value="Winged helix' DNA-binding domain"/>
    <property type="match status" value="1"/>
</dbReference>
<feature type="region of interest" description="Disordered" evidence="2">
    <location>
        <begin position="271"/>
        <end position="290"/>
    </location>
</feature>
<evidence type="ECO:0000256" key="2">
    <source>
        <dbReference type="SAM" id="MobiDB-lite"/>
    </source>
</evidence>
<proteinExistence type="predicted"/>
<evidence type="ECO:0000259" key="3">
    <source>
        <dbReference type="PROSITE" id="PS51526"/>
    </source>
</evidence>
<protein>
    <submittedName>
        <fullName evidence="4">MHC class II regulatory factor RFX1</fullName>
    </submittedName>
</protein>
<dbReference type="GO" id="GO:0000978">
    <property type="term" value="F:RNA polymerase II cis-regulatory region sequence-specific DNA binding"/>
    <property type="evidence" value="ECO:0007669"/>
    <property type="project" value="TreeGrafter"/>
</dbReference>
<dbReference type="Gene3D" id="1.10.10.10">
    <property type="entry name" value="Winged helix-like DNA-binding domain superfamily/Winged helix DNA-binding domain"/>
    <property type="match status" value="1"/>
</dbReference>